<feature type="transmembrane region" description="Helical" evidence="9">
    <location>
        <begin position="7"/>
        <end position="26"/>
    </location>
</feature>
<feature type="coiled-coil region" evidence="7">
    <location>
        <begin position="444"/>
        <end position="528"/>
    </location>
</feature>
<dbReference type="InterPro" id="IPR051449">
    <property type="entry name" value="ABC-2_transporter_component"/>
</dbReference>
<dbReference type="NCBIfam" id="TIGR03929">
    <property type="entry name" value="T7_esaA_Nterm"/>
    <property type="match status" value="1"/>
</dbReference>
<comment type="caution">
    <text evidence="10">The sequence shown here is derived from an EMBL/GenBank/DDBJ whole genome shotgun (WGS) entry which is preliminary data.</text>
</comment>
<reference evidence="10 11" key="1">
    <citation type="submission" date="2019-03" db="EMBL/GenBank/DDBJ databases">
        <title>Genomic Encyclopedia of Type Strains, Phase IV (KMG-IV): sequencing the most valuable type-strain genomes for metagenomic binning, comparative biology and taxonomic classification.</title>
        <authorList>
            <person name="Goeker M."/>
        </authorList>
    </citation>
    <scope>NUCLEOTIDE SEQUENCE [LARGE SCALE GENOMIC DNA]</scope>
    <source>
        <strain evidence="10 11">DSM 19377</strain>
    </source>
</reference>
<keyword evidence="3" id="KW-1003">Cell membrane</keyword>
<comment type="subcellular location">
    <subcellularLocation>
        <location evidence="1">Cell membrane</location>
        <topology evidence="1">Multi-pass membrane protein</topology>
    </subcellularLocation>
</comment>
<evidence type="ECO:0000313" key="11">
    <source>
        <dbReference type="Proteomes" id="UP000295416"/>
    </source>
</evidence>
<evidence type="ECO:0000256" key="6">
    <source>
        <dbReference type="ARBA" id="ARBA00023136"/>
    </source>
</evidence>
<feature type="compositionally biased region" description="Polar residues" evidence="8">
    <location>
        <begin position="384"/>
        <end position="411"/>
    </location>
</feature>
<feature type="coiled-coil region" evidence="7">
    <location>
        <begin position="195"/>
        <end position="222"/>
    </location>
</feature>
<feature type="region of interest" description="Disordered" evidence="8">
    <location>
        <begin position="361"/>
        <end position="411"/>
    </location>
</feature>
<evidence type="ECO:0000256" key="5">
    <source>
        <dbReference type="ARBA" id="ARBA00022989"/>
    </source>
</evidence>
<comment type="similarity">
    <text evidence="2">Belongs to the EsaA family.</text>
</comment>
<proteinExistence type="inferred from homology"/>
<dbReference type="RefSeq" id="WP_132743758.1">
    <property type="nucleotide sequence ID" value="NZ_SLXK01000003.1"/>
</dbReference>
<dbReference type="GO" id="GO:0005886">
    <property type="term" value="C:plasma membrane"/>
    <property type="evidence" value="ECO:0007669"/>
    <property type="project" value="UniProtKB-SubCell"/>
</dbReference>
<feature type="transmembrane region" description="Helical" evidence="9">
    <location>
        <begin position="934"/>
        <end position="955"/>
    </location>
</feature>
<keyword evidence="4 9" id="KW-0812">Transmembrane</keyword>
<evidence type="ECO:0000256" key="9">
    <source>
        <dbReference type="SAM" id="Phobius"/>
    </source>
</evidence>
<feature type="transmembrane region" description="Helical" evidence="9">
    <location>
        <begin position="888"/>
        <end position="906"/>
    </location>
</feature>
<evidence type="ECO:0000256" key="3">
    <source>
        <dbReference type="ARBA" id="ARBA00022475"/>
    </source>
</evidence>
<keyword evidence="7" id="KW-0175">Coiled coil</keyword>
<dbReference type="InterPro" id="IPR023838">
    <property type="entry name" value="T7SS_EsaA"/>
</dbReference>
<evidence type="ECO:0000256" key="2">
    <source>
        <dbReference type="ARBA" id="ARBA00008338"/>
    </source>
</evidence>
<feature type="compositionally biased region" description="Basic and acidic residues" evidence="8">
    <location>
        <begin position="361"/>
        <end position="379"/>
    </location>
</feature>
<evidence type="ECO:0000256" key="4">
    <source>
        <dbReference type="ARBA" id="ARBA00022692"/>
    </source>
</evidence>
<dbReference type="Gene3D" id="3.40.1710.10">
    <property type="entry name" value="abc type-2 transporter like domain"/>
    <property type="match status" value="1"/>
</dbReference>
<evidence type="ECO:0000256" key="8">
    <source>
        <dbReference type="SAM" id="MobiDB-lite"/>
    </source>
</evidence>
<feature type="transmembrane region" description="Helical" evidence="9">
    <location>
        <begin position="834"/>
        <end position="855"/>
    </location>
</feature>
<dbReference type="AlphaFoldDB" id="A0A4R2P8N0"/>
<keyword evidence="5 9" id="KW-1133">Transmembrane helix</keyword>
<feature type="transmembrane region" description="Helical" evidence="9">
    <location>
        <begin position="861"/>
        <end position="881"/>
    </location>
</feature>
<gene>
    <name evidence="10" type="ORF">EV207_10390</name>
</gene>
<dbReference type="Proteomes" id="UP000295416">
    <property type="component" value="Unassembled WGS sequence"/>
</dbReference>
<evidence type="ECO:0000256" key="1">
    <source>
        <dbReference type="ARBA" id="ARBA00004651"/>
    </source>
</evidence>
<dbReference type="Gene3D" id="1.10.287.1490">
    <property type="match status" value="1"/>
</dbReference>
<dbReference type="EMBL" id="SLXK01000003">
    <property type="protein sequence ID" value="TCP31207.1"/>
    <property type="molecule type" value="Genomic_DNA"/>
</dbReference>
<dbReference type="OrthoDB" id="4974788at2"/>
<dbReference type="PANTHER" id="PTHR30294">
    <property type="entry name" value="MEMBRANE COMPONENT OF ABC TRANSPORTER YHHJ-RELATED"/>
    <property type="match status" value="1"/>
</dbReference>
<protein>
    <submittedName>
        <fullName evidence="10">Type VII secretion EsaA-like protein</fullName>
    </submittedName>
</protein>
<accession>A0A4R2P8N0</accession>
<dbReference type="PANTHER" id="PTHR30294:SF29">
    <property type="entry name" value="MULTIDRUG ABC TRANSPORTER PERMEASE YBHS-RELATED"/>
    <property type="match status" value="1"/>
</dbReference>
<evidence type="ECO:0000256" key="7">
    <source>
        <dbReference type="SAM" id="Coils"/>
    </source>
</evidence>
<evidence type="ECO:0000313" key="10">
    <source>
        <dbReference type="EMBL" id="TCP31207.1"/>
    </source>
</evidence>
<sequence length="972" mass="109173">MTGKWKPIVKVVITVVIILALPSLFFEYIGQNPMKVKENATRKIAVVNEDLGVKNDNGDPTRFGQDIVPVLEKNSDYTWTVLSRSAADNGLESLKYDAIIYIPSHFTQNILTYDEDQPKKAMLHYEVQDQLNAVNKEKVLRELKSDTDKVNNHISSLYWSYVSQEVDNVRGQFNDILNKEIAFQDAMISFYSPSSKNLTDELNRQKELLKQLQSNIKSAEEGSAERKGDVQQVEDRLTNFVDYVNAYKKYQENQKKILQKVQGQSEETITQGMDTISKRQSQLDQTFGNHAAPMLANMTTIQQMINGNNEKFADLNNMRLDQIDEQKELLKSLFSKPIDQNSQTMVAKLDGLQPKIITLRESLKNSDEQNENNSEKGESGEISQTGSGQNNEDVHPQSGQSDVKAPNTETEQSKLTEIAGKMDVLKKKLSNLPEPPPKETINQLDKLANEIRKTKDSLAVHDNNDKAWLEKQLGSLRGTIEDLQGQIEDLGTENDNLKKVNNELQSKINELEKSLGESNANVDKLVKKIYDREQDILKSALSQDRKDKLYQAFDAKIKSRNVEKLVQYYDYLAHYQSFFNGLAHDNALKNSITDGEISQGITNIISMTDKEKSEWNELTGGLSSAKQTMADFKKSNEDFVNSYNKYIDEQQAAVMDSLNSIQESAGVIDEKLQQPDDIVTDGSTATASPDGTILLNLQKGMGQELKSMNKLMDSMGERQTNIVDYTSQLQKKVDGVQEKADTLNNKWAKNVSSTRLVKKNVYDILGNTLVDGQDNGYVYKYLSNPLQISGEVPTDKQKTVPPVVVLVIILISSLLIGYFSHYYKDAPLLVRGSLFGLLNIIVGLMISVFGLNIYSLADDRAIQWSIFTILLLLASSTLVRVGFGLGSLIGWFVSIGLILFYITPLLDLAMPNFNYQDPISKVYMSIQYDPSSQFVVGSVFLLVITAMLTAIPFIARLIKSDTNLESEQSHEA</sequence>
<name>A0A4R2P8N0_9BACL</name>
<keyword evidence="6 9" id="KW-0472">Membrane</keyword>
<feature type="transmembrane region" description="Helical" evidence="9">
    <location>
        <begin position="803"/>
        <end position="822"/>
    </location>
</feature>
<keyword evidence="11" id="KW-1185">Reference proteome</keyword>
<organism evidence="10 11">
    <name type="scientific">Scopulibacillus darangshiensis</name>
    <dbReference type="NCBI Taxonomy" id="442528"/>
    <lineage>
        <taxon>Bacteria</taxon>
        <taxon>Bacillati</taxon>
        <taxon>Bacillota</taxon>
        <taxon>Bacilli</taxon>
        <taxon>Bacillales</taxon>
        <taxon>Sporolactobacillaceae</taxon>
        <taxon>Scopulibacillus</taxon>
    </lineage>
</organism>